<keyword evidence="2" id="KW-1133">Transmembrane helix</keyword>
<feature type="transmembrane region" description="Helical" evidence="2">
    <location>
        <begin position="20"/>
        <end position="42"/>
    </location>
</feature>
<evidence type="ECO:0000313" key="4">
    <source>
        <dbReference type="Proteomes" id="UP001596152"/>
    </source>
</evidence>
<organism evidence="3 4">
    <name type="scientific">Brevundimonas staleyi</name>
    <dbReference type="NCBI Taxonomy" id="74326"/>
    <lineage>
        <taxon>Bacteria</taxon>
        <taxon>Pseudomonadati</taxon>
        <taxon>Pseudomonadota</taxon>
        <taxon>Alphaproteobacteria</taxon>
        <taxon>Caulobacterales</taxon>
        <taxon>Caulobacteraceae</taxon>
        <taxon>Brevundimonas</taxon>
    </lineage>
</organism>
<feature type="region of interest" description="Disordered" evidence="1">
    <location>
        <begin position="249"/>
        <end position="274"/>
    </location>
</feature>
<keyword evidence="4" id="KW-1185">Reference proteome</keyword>
<evidence type="ECO:0008006" key="5">
    <source>
        <dbReference type="Google" id="ProtNLM"/>
    </source>
</evidence>
<accession>A0ABW0FQK2</accession>
<proteinExistence type="predicted"/>
<keyword evidence="2" id="KW-0812">Transmembrane</keyword>
<sequence length="274" mass="28970">MSNAGLSIASWRSAADRRRAAILAGSVALHAAVLAPLALGLFTNDPPVFTDPFETPIFVEMEPRPLLAGETAREPEFAASEAREAAPTLGDTLPSVTRDRRRQDDEEDRPTAPNPRIGHPLVAPPPASADPWQVQPESMAGAVGRSMRLGAGGCRTMDGRLSPGEQQICDERFNERAARAGPLGPRTLTPSEQRREAQFARDGAAALAQYEARRRPLAGGVGIVGPGDCPGSNLGLGCAGAHLDPAIRQGATTVGNPGMRQERPDAMRPIRGQE</sequence>
<name>A0ABW0FQK2_9CAUL</name>
<feature type="compositionally biased region" description="Basic and acidic residues" evidence="1">
    <location>
        <begin position="71"/>
        <end position="84"/>
    </location>
</feature>
<feature type="compositionally biased region" description="Basic and acidic residues" evidence="1">
    <location>
        <begin position="260"/>
        <end position="274"/>
    </location>
</feature>
<evidence type="ECO:0000313" key="3">
    <source>
        <dbReference type="EMBL" id="MFC5342962.1"/>
    </source>
</evidence>
<evidence type="ECO:0000256" key="1">
    <source>
        <dbReference type="SAM" id="MobiDB-lite"/>
    </source>
</evidence>
<dbReference type="RefSeq" id="WP_374036406.1">
    <property type="nucleotide sequence ID" value="NZ_CP169082.1"/>
</dbReference>
<protein>
    <recommendedName>
        <fullName evidence="5">Energy transducer TonB</fullName>
    </recommendedName>
</protein>
<comment type="caution">
    <text evidence="3">The sequence shown here is derived from an EMBL/GenBank/DDBJ whole genome shotgun (WGS) entry which is preliminary data.</text>
</comment>
<dbReference type="EMBL" id="JBHSLF010000007">
    <property type="protein sequence ID" value="MFC5342962.1"/>
    <property type="molecule type" value="Genomic_DNA"/>
</dbReference>
<reference evidence="4" key="1">
    <citation type="journal article" date="2019" name="Int. J. Syst. Evol. Microbiol.">
        <title>The Global Catalogue of Microorganisms (GCM) 10K type strain sequencing project: providing services to taxonomists for standard genome sequencing and annotation.</title>
        <authorList>
            <consortium name="The Broad Institute Genomics Platform"/>
            <consortium name="The Broad Institute Genome Sequencing Center for Infectious Disease"/>
            <person name="Wu L."/>
            <person name="Ma J."/>
        </authorList>
    </citation>
    <scope>NUCLEOTIDE SEQUENCE [LARGE SCALE GENOMIC DNA]</scope>
    <source>
        <strain evidence="4">JCM 12125</strain>
    </source>
</reference>
<feature type="region of interest" description="Disordered" evidence="1">
    <location>
        <begin position="71"/>
        <end position="133"/>
    </location>
</feature>
<dbReference type="Proteomes" id="UP001596152">
    <property type="component" value="Unassembled WGS sequence"/>
</dbReference>
<evidence type="ECO:0000256" key="2">
    <source>
        <dbReference type="SAM" id="Phobius"/>
    </source>
</evidence>
<keyword evidence="2" id="KW-0472">Membrane</keyword>
<gene>
    <name evidence="3" type="ORF">ACFPIE_03485</name>
</gene>